<reference evidence="1 2" key="1">
    <citation type="submission" date="2017-10" db="EMBL/GenBank/DDBJ databases">
        <authorList>
            <person name="Banno H."/>
            <person name="Chua N.-H."/>
        </authorList>
    </citation>
    <scope>NUCLEOTIDE SEQUENCE [LARGE SCALE GENOMIC DNA]</scope>
    <source>
        <strain evidence="1">Vibrio tapetis CECT4600</strain>
    </source>
</reference>
<dbReference type="KEGG" id="vta:A3611"/>
<organism evidence="1 2">
    <name type="scientific">Vibrio tapetis subsp. tapetis</name>
    <dbReference type="NCBI Taxonomy" id="1671868"/>
    <lineage>
        <taxon>Bacteria</taxon>
        <taxon>Pseudomonadati</taxon>
        <taxon>Pseudomonadota</taxon>
        <taxon>Gammaproteobacteria</taxon>
        <taxon>Vibrionales</taxon>
        <taxon>Vibrionaceae</taxon>
        <taxon>Vibrio</taxon>
    </lineage>
</organism>
<name>A0A2N8ZI40_9VIBR</name>
<keyword evidence="2" id="KW-1185">Reference proteome</keyword>
<dbReference type="RefSeq" id="WP_231897837.1">
    <property type="nucleotide sequence ID" value="NZ_LT960611.1"/>
</dbReference>
<proteinExistence type="predicted"/>
<protein>
    <submittedName>
        <fullName evidence="1">Uncharacterized protein</fullName>
    </submittedName>
</protein>
<sequence length="108" mass="12634">MKTPTHFAALSELTARDFKKQAVITPKRRFDIYNNGQSCNVINWSSEYQTHIYLRLNVSCVDKKPLYFVETYSMWGDWLCSHSYRTIRTSNSLGSVSYDVAQLRRART</sequence>
<gene>
    <name evidence="1" type="ORF">VTAP4600_A3611</name>
</gene>
<dbReference type="AlphaFoldDB" id="A0A2N8ZI40"/>
<accession>A0A2N8ZI40</accession>
<evidence type="ECO:0000313" key="2">
    <source>
        <dbReference type="Proteomes" id="UP000235828"/>
    </source>
</evidence>
<evidence type="ECO:0000313" key="1">
    <source>
        <dbReference type="EMBL" id="SON51558.1"/>
    </source>
</evidence>
<dbReference type="Proteomes" id="UP000235828">
    <property type="component" value="Chromosome A"/>
</dbReference>
<dbReference type="EMBL" id="LT960611">
    <property type="protein sequence ID" value="SON51558.1"/>
    <property type="molecule type" value="Genomic_DNA"/>
</dbReference>